<reference evidence="1 2" key="1">
    <citation type="submission" date="2020-08" db="EMBL/GenBank/DDBJ databases">
        <title>Sequencing the genomes of 1000 actinobacteria strains.</title>
        <authorList>
            <person name="Klenk H.-P."/>
        </authorList>
    </citation>
    <scope>NUCLEOTIDE SEQUENCE [LARGE SCALE GENOMIC DNA]</scope>
    <source>
        <strain evidence="1 2">DSM 41654</strain>
    </source>
</reference>
<dbReference type="Proteomes" id="UP000540506">
    <property type="component" value="Unassembled WGS sequence"/>
</dbReference>
<dbReference type="RefSeq" id="WP_246559998.1">
    <property type="nucleotide sequence ID" value="NZ_JACHJV010000001.1"/>
</dbReference>
<comment type="caution">
    <text evidence="1">The sequence shown here is derived from an EMBL/GenBank/DDBJ whole genome shotgun (WGS) entry which is preliminary data.</text>
</comment>
<proteinExistence type="predicted"/>
<keyword evidence="2" id="KW-1185">Reference proteome</keyword>
<organism evidence="1 2">
    <name type="scientific">Kitasatospora kifunensis</name>
    <name type="common">Streptomyces kifunensis</name>
    <dbReference type="NCBI Taxonomy" id="58351"/>
    <lineage>
        <taxon>Bacteria</taxon>
        <taxon>Bacillati</taxon>
        <taxon>Actinomycetota</taxon>
        <taxon>Actinomycetes</taxon>
        <taxon>Kitasatosporales</taxon>
        <taxon>Streptomycetaceae</taxon>
        <taxon>Kitasatospora</taxon>
    </lineage>
</organism>
<dbReference type="AlphaFoldDB" id="A0A7W7R2T7"/>
<evidence type="ECO:0000313" key="2">
    <source>
        <dbReference type="Proteomes" id="UP000540506"/>
    </source>
</evidence>
<evidence type="ECO:0000313" key="1">
    <source>
        <dbReference type="EMBL" id="MBB4924354.1"/>
    </source>
</evidence>
<accession>A0A7W7R2T7</accession>
<protein>
    <submittedName>
        <fullName evidence="1">Uncharacterized protein</fullName>
    </submittedName>
</protein>
<sequence length="425" mass="45711">MMAPDGIGVMLRENRELAGLTREEQALVLQEAQGGQWFDPENLKRWETERRLPTPVWNELLAKGYGRPVEEIVRAVAASRRWRRLQRMAANSEGREDAKVNRRQFLGVAAAATGTVSLTGIAEARQGINAGLSSSDAGDLAYLDGAFERHRGGYRGRPPGLVLTQMATDLDLLRDVLSRPHPVTARVDLARTAAGITGLVAIIQHDRGDQRDSHGWFATAEQAARESGDRHMLAWVLARHAMVPLNYGAPNTAAELAIRARAEAGRAPSAAAALASAVTARALASVGDHQGALRAVADARSIAERLDATQAADTWFGYPLQKHHVHLSQAFTLMSRTREANAEQEAALALTHSPSVMTRALLAIDAAACLRADGDSTAAADMAAEVWSQLPDAYRDGLVRSRTEALQQSLSGMAHTRLGEVLAAS</sequence>
<name>A0A7W7R2T7_KITKI</name>
<dbReference type="EMBL" id="JACHJV010000001">
    <property type="protein sequence ID" value="MBB4924354.1"/>
    <property type="molecule type" value="Genomic_DNA"/>
</dbReference>
<gene>
    <name evidence="1" type="ORF">FHR34_003347</name>
</gene>